<keyword evidence="8" id="KW-0256">Endoplasmic reticulum</keyword>
<evidence type="ECO:0000256" key="6">
    <source>
        <dbReference type="ARBA" id="ARBA00022679"/>
    </source>
</evidence>
<dbReference type="GO" id="GO:1990529">
    <property type="term" value="C:glycosylphosphatidylinositol-mannosyltransferase I complex"/>
    <property type="evidence" value="ECO:0007669"/>
    <property type="project" value="TreeGrafter"/>
</dbReference>
<reference evidence="13 14" key="1">
    <citation type="journal article" date="2018" name="Front. Plant Sci.">
        <title>Red Clover (Trifolium pratense) and Zigzag Clover (T. medium) - A Picture of Genomic Similarities and Differences.</title>
        <authorList>
            <person name="Dluhosova J."/>
            <person name="Istvanek J."/>
            <person name="Nedelnik J."/>
            <person name="Repkova J."/>
        </authorList>
    </citation>
    <scope>NUCLEOTIDE SEQUENCE [LARGE SCALE GENOMIC DNA]</scope>
    <source>
        <strain evidence="14">cv. 10/8</strain>
        <tissue evidence="13">Leaf</tissue>
    </source>
</reference>
<evidence type="ECO:0000313" key="14">
    <source>
        <dbReference type="Proteomes" id="UP000265520"/>
    </source>
</evidence>
<sequence length="165" mass="18878">MHLTLRSAKRYTNHCNSQEAKESARYSASKELLETVCCFLALHEIKEVPRKKQYPEVDLLVSKHPAQSASVKPSNCNCASLLKCSRTHWGIRGLRFKSMAWLDIGSLLTFSAIFRVILIVYGEWQDSHMEVRYTDVDYIVFSDAASLVASGYSPYQRTTYRYSPL</sequence>
<evidence type="ECO:0000256" key="11">
    <source>
        <dbReference type="ARBA" id="ARBA00032997"/>
    </source>
</evidence>
<keyword evidence="5 13" id="KW-0328">Glycosyltransferase</keyword>
<evidence type="ECO:0000256" key="2">
    <source>
        <dbReference type="ARBA" id="ARBA00004687"/>
    </source>
</evidence>
<evidence type="ECO:0000256" key="3">
    <source>
        <dbReference type="ARBA" id="ARBA00011071"/>
    </source>
</evidence>
<feature type="non-terminal residue" evidence="13">
    <location>
        <position position="165"/>
    </location>
</feature>
<dbReference type="GO" id="GO:0004376">
    <property type="term" value="F:GPI mannosyltransferase activity"/>
    <property type="evidence" value="ECO:0007669"/>
    <property type="project" value="InterPro"/>
</dbReference>
<evidence type="ECO:0000256" key="9">
    <source>
        <dbReference type="ARBA" id="ARBA00022989"/>
    </source>
</evidence>
<name>A0A392P4B1_9FABA</name>
<comment type="similarity">
    <text evidence="3">Belongs to the PIGM family.</text>
</comment>
<evidence type="ECO:0000313" key="13">
    <source>
        <dbReference type="EMBL" id="MCI06269.1"/>
    </source>
</evidence>
<comment type="pathway">
    <text evidence="2">Glycolipid biosynthesis; glycosylphosphatidylinositol-anchor biosynthesis.</text>
</comment>
<dbReference type="GO" id="GO:0051751">
    <property type="term" value="F:alpha-1,4-mannosyltransferase activity"/>
    <property type="evidence" value="ECO:0007669"/>
    <property type="project" value="InterPro"/>
</dbReference>
<dbReference type="PANTHER" id="PTHR12886:SF0">
    <property type="entry name" value="GPI MANNOSYLTRANSFERASE 1"/>
    <property type="match status" value="1"/>
</dbReference>
<keyword evidence="6 13" id="KW-0808">Transferase</keyword>
<comment type="caution">
    <text evidence="13">The sequence shown here is derived from an EMBL/GenBank/DDBJ whole genome shotgun (WGS) entry which is preliminary data.</text>
</comment>
<dbReference type="AlphaFoldDB" id="A0A392P4B1"/>
<keyword evidence="10 12" id="KW-0472">Membrane</keyword>
<evidence type="ECO:0000256" key="4">
    <source>
        <dbReference type="ARBA" id="ARBA00022502"/>
    </source>
</evidence>
<dbReference type="Proteomes" id="UP000265520">
    <property type="component" value="Unassembled WGS sequence"/>
</dbReference>
<dbReference type="GO" id="GO:0005789">
    <property type="term" value="C:endoplasmic reticulum membrane"/>
    <property type="evidence" value="ECO:0007669"/>
    <property type="project" value="UniProtKB-SubCell"/>
</dbReference>
<evidence type="ECO:0000256" key="5">
    <source>
        <dbReference type="ARBA" id="ARBA00022676"/>
    </source>
</evidence>
<evidence type="ECO:0000256" key="8">
    <source>
        <dbReference type="ARBA" id="ARBA00022824"/>
    </source>
</evidence>
<dbReference type="GO" id="GO:0006506">
    <property type="term" value="P:GPI anchor biosynthetic process"/>
    <property type="evidence" value="ECO:0007669"/>
    <property type="project" value="UniProtKB-UniPathway"/>
</dbReference>
<dbReference type="PANTHER" id="PTHR12886">
    <property type="entry name" value="PIG-M MANNOSYLTRANSFERASE"/>
    <property type="match status" value="1"/>
</dbReference>
<accession>A0A392P4B1</accession>
<keyword evidence="7 12" id="KW-0812">Transmembrane</keyword>
<keyword evidence="9 12" id="KW-1133">Transmembrane helix</keyword>
<keyword evidence="4" id="KW-0337">GPI-anchor biosynthesis</keyword>
<dbReference type="UniPathway" id="UPA00196"/>
<keyword evidence="14" id="KW-1185">Reference proteome</keyword>
<evidence type="ECO:0000256" key="10">
    <source>
        <dbReference type="ARBA" id="ARBA00023136"/>
    </source>
</evidence>
<feature type="transmembrane region" description="Helical" evidence="12">
    <location>
        <begin position="100"/>
        <end position="121"/>
    </location>
</feature>
<organism evidence="13 14">
    <name type="scientific">Trifolium medium</name>
    <dbReference type="NCBI Taxonomy" id="97028"/>
    <lineage>
        <taxon>Eukaryota</taxon>
        <taxon>Viridiplantae</taxon>
        <taxon>Streptophyta</taxon>
        <taxon>Embryophyta</taxon>
        <taxon>Tracheophyta</taxon>
        <taxon>Spermatophyta</taxon>
        <taxon>Magnoliopsida</taxon>
        <taxon>eudicotyledons</taxon>
        <taxon>Gunneridae</taxon>
        <taxon>Pentapetalae</taxon>
        <taxon>rosids</taxon>
        <taxon>fabids</taxon>
        <taxon>Fabales</taxon>
        <taxon>Fabaceae</taxon>
        <taxon>Papilionoideae</taxon>
        <taxon>50 kb inversion clade</taxon>
        <taxon>NPAAA clade</taxon>
        <taxon>Hologalegina</taxon>
        <taxon>IRL clade</taxon>
        <taxon>Trifolieae</taxon>
        <taxon>Trifolium</taxon>
    </lineage>
</organism>
<protein>
    <recommendedName>
        <fullName evidence="11">GPI mannosyltransferase I</fullName>
    </recommendedName>
</protein>
<evidence type="ECO:0000256" key="12">
    <source>
        <dbReference type="SAM" id="Phobius"/>
    </source>
</evidence>
<dbReference type="EMBL" id="LXQA010061316">
    <property type="protein sequence ID" value="MCI06269.1"/>
    <property type="molecule type" value="Genomic_DNA"/>
</dbReference>
<evidence type="ECO:0000256" key="7">
    <source>
        <dbReference type="ARBA" id="ARBA00022692"/>
    </source>
</evidence>
<evidence type="ECO:0000256" key="1">
    <source>
        <dbReference type="ARBA" id="ARBA00004477"/>
    </source>
</evidence>
<proteinExistence type="inferred from homology"/>
<dbReference type="InterPro" id="IPR007704">
    <property type="entry name" value="PIG-M"/>
</dbReference>
<comment type="subcellular location">
    <subcellularLocation>
        <location evidence="1">Endoplasmic reticulum membrane</location>
        <topology evidence="1">Multi-pass membrane protein</topology>
    </subcellularLocation>
</comment>